<dbReference type="AlphaFoldDB" id="A0A852YJ57"/>
<feature type="signal peptide" evidence="2">
    <location>
        <begin position="1"/>
        <end position="28"/>
    </location>
</feature>
<reference evidence="3 4" key="1">
    <citation type="submission" date="2020-07" db="EMBL/GenBank/DDBJ databases">
        <title>Sequencing the genomes of 1000 actinobacteria strains.</title>
        <authorList>
            <person name="Klenk H.-P."/>
        </authorList>
    </citation>
    <scope>NUCLEOTIDE SEQUENCE [LARGE SCALE GENOMIC DNA]</scope>
    <source>
        <strain evidence="3 4">DSM 23141</strain>
    </source>
</reference>
<protein>
    <submittedName>
        <fullName evidence="3">Uncharacterized protein</fullName>
    </submittedName>
</protein>
<organism evidence="3 4">
    <name type="scientific">Schumannella luteola</name>
    <dbReference type="NCBI Taxonomy" id="472059"/>
    <lineage>
        <taxon>Bacteria</taxon>
        <taxon>Bacillati</taxon>
        <taxon>Actinomycetota</taxon>
        <taxon>Actinomycetes</taxon>
        <taxon>Micrococcales</taxon>
        <taxon>Microbacteriaceae</taxon>
        <taxon>Schumannella</taxon>
    </lineage>
</organism>
<feature type="chain" id="PRO_5039454901" evidence="2">
    <location>
        <begin position="29"/>
        <end position="160"/>
    </location>
</feature>
<dbReference type="Proteomes" id="UP000553888">
    <property type="component" value="Unassembled WGS sequence"/>
</dbReference>
<evidence type="ECO:0000256" key="2">
    <source>
        <dbReference type="SAM" id="SignalP"/>
    </source>
</evidence>
<name>A0A852YJ57_9MICO</name>
<dbReference type="EMBL" id="JACBZY010000001">
    <property type="protein sequence ID" value="NYG97809.1"/>
    <property type="molecule type" value="Genomic_DNA"/>
</dbReference>
<evidence type="ECO:0000313" key="3">
    <source>
        <dbReference type="EMBL" id="NYG97809.1"/>
    </source>
</evidence>
<dbReference type="RefSeq" id="WP_179564752.1">
    <property type="nucleotide sequence ID" value="NZ_JACBZY010000001.1"/>
</dbReference>
<keyword evidence="2" id="KW-0732">Signal</keyword>
<proteinExistence type="predicted"/>
<evidence type="ECO:0000256" key="1">
    <source>
        <dbReference type="SAM" id="MobiDB-lite"/>
    </source>
</evidence>
<feature type="region of interest" description="Disordered" evidence="1">
    <location>
        <begin position="42"/>
        <end position="62"/>
    </location>
</feature>
<evidence type="ECO:0000313" key="4">
    <source>
        <dbReference type="Proteomes" id="UP000553888"/>
    </source>
</evidence>
<keyword evidence="4" id="KW-1185">Reference proteome</keyword>
<comment type="caution">
    <text evidence="3">The sequence shown here is derived from an EMBL/GenBank/DDBJ whole genome shotgun (WGS) entry which is preliminary data.</text>
</comment>
<gene>
    <name evidence="3" type="ORF">BJ979_000435</name>
</gene>
<accession>A0A852YJ57</accession>
<sequence length="160" mass="16007">MRTPRFVAVAALACAAGVTLALSGCATAADAHPALGAKRTAADSLPVSADADPDAELSYEPDSSRLLGSRDGHRFFVVAGAADEPPGFCLAITGAGAAAGDDDASGDDDAADVIVGCAGNDTVTVTIADGTIATLYRDADHAPLTAGQHRVGRYLVVERP</sequence>
<dbReference type="PROSITE" id="PS51257">
    <property type="entry name" value="PROKAR_LIPOPROTEIN"/>
    <property type="match status" value="1"/>
</dbReference>